<dbReference type="InParanoid" id="A0A2J7RJS4"/>
<accession>A0A2J7RJS4</accession>
<dbReference type="PANTHER" id="PTHR47326:SF1">
    <property type="entry name" value="HTH PSQ-TYPE DOMAIN-CONTAINING PROTEIN"/>
    <property type="match status" value="1"/>
</dbReference>
<dbReference type="STRING" id="105785.A0A2J7RJS4"/>
<evidence type="ECO:0000313" key="2">
    <source>
        <dbReference type="Proteomes" id="UP000235965"/>
    </source>
</evidence>
<sequence>MVIGPFLQNWRRTFDIEYEVMIEVHPEAKAQIDIIGFILVGISQFLRNSTEATFNGDNWEKFLDEIKMETKILYRHTNGKGLFDALLRLFSAVYKEMIDSLQASSAEDDLEAAAQAELPDLDDLLKTKRTLYNWWQLTKDPDVKTILNRVSRTVKKMARRYRNLTMGNEDTELDGHTQSSRRFRRIGEYIKQTLAHIILQQDGAPPHWGLQVRAFLDRTFLGRWIGRDGPMPWPPRSPDITLLELFLWGCAKSSLFRTPVNGLDAPKTRNRNAISAIPADVLQRTWQELEYRLDVLRATKGAHIEVY</sequence>
<dbReference type="OrthoDB" id="7912552at2759"/>
<dbReference type="GO" id="GO:0003676">
    <property type="term" value="F:nucleic acid binding"/>
    <property type="evidence" value="ECO:0007669"/>
    <property type="project" value="InterPro"/>
</dbReference>
<dbReference type="AlphaFoldDB" id="A0A2J7RJS4"/>
<dbReference type="InterPro" id="IPR036397">
    <property type="entry name" value="RNaseH_sf"/>
</dbReference>
<dbReference type="Proteomes" id="UP000235965">
    <property type="component" value="Unassembled WGS sequence"/>
</dbReference>
<reference evidence="1 2" key="1">
    <citation type="submission" date="2017-12" db="EMBL/GenBank/DDBJ databases">
        <title>Hemimetabolous genomes reveal molecular basis of termite eusociality.</title>
        <authorList>
            <person name="Harrison M.C."/>
            <person name="Jongepier E."/>
            <person name="Robertson H.M."/>
            <person name="Arning N."/>
            <person name="Bitard-Feildel T."/>
            <person name="Chao H."/>
            <person name="Childers C.P."/>
            <person name="Dinh H."/>
            <person name="Doddapaneni H."/>
            <person name="Dugan S."/>
            <person name="Gowin J."/>
            <person name="Greiner C."/>
            <person name="Han Y."/>
            <person name="Hu H."/>
            <person name="Hughes D.S.T."/>
            <person name="Huylmans A.-K."/>
            <person name="Kemena C."/>
            <person name="Kremer L.P.M."/>
            <person name="Lee S.L."/>
            <person name="Lopez-Ezquerra A."/>
            <person name="Mallet L."/>
            <person name="Monroy-Kuhn J.M."/>
            <person name="Moser A."/>
            <person name="Murali S.C."/>
            <person name="Muzny D.M."/>
            <person name="Otani S."/>
            <person name="Piulachs M.-D."/>
            <person name="Poelchau M."/>
            <person name="Qu J."/>
            <person name="Schaub F."/>
            <person name="Wada-Katsumata A."/>
            <person name="Worley K.C."/>
            <person name="Xie Q."/>
            <person name="Ylla G."/>
            <person name="Poulsen M."/>
            <person name="Gibbs R.A."/>
            <person name="Schal C."/>
            <person name="Richards S."/>
            <person name="Belles X."/>
            <person name="Korb J."/>
            <person name="Bornberg-Bauer E."/>
        </authorList>
    </citation>
    <scope>NUCLEOTIDE SEQUENCE [LARGE SCALE GENOMIC DNA]</scope>
    <source>
        <tissue evidence="1">Whole body</tissue>
    </source>
</reference>
<name>A0A2J7RJS4_9NEOP</name>
<gene>
    <name evidence="1" type="ORF">B7P43_G06220</name>
</gene>
<dbReference type="EMBL" id="NEVH01002988">
    <property type="protein sequence ID" value="PNF41080.1"/>
    <property type="molecule type" value="Genomic_DNA"/>
</dbReference>
<dbReference type="PANTHER" id="PTHR47326">
    <property type="entry name" value="TRANSPOSABLE ELEMENT TC3 TRANSPOSASE-LIKE PROTEIN"/>
    <property type="match status" value="1"/>
</dbReference>
<organism evidence="1 2">
    <name type="scientific">Cryptotermes secundus</name>
    <dbReference type="NCBI Taxonomy" id="105785"/>
    <lineage>
        <taxon>Eukaryota</taxon>
        <taxon>Metazoa</taxon>
        <taxon>Ecdysozoa</taxon>
        <taxon>Arthropoda</taxon>
        <taxon>Hexapoda</taxon>
        <taxon>Insecta</taxon>
        <taxon>Pterygota</taxon>
        <taxon>Neoptera</taxon>
        <taxon>Polyneoptera</taxon>
        <taxon>Dictyoptera</taxon>
        <taxon>Blattodea</taxon>
        <taxon>Blattoidea</taxon>
        <taxon>Termitoidae</taxon>
        <taxon>Kalotermitidae</taxon>
        <taxon>Cryptotermitinae</taxon>
        <taxon>Cryptotermes</taxon>
    </lineage>
</organism>
<dbReference type="Gene3D" id="3.30.420.10">
    <property type="entry name" value="Ribonuclease H-like superfamily/Ribonuclease H"/>
    <property type="match status" value="1"/>
</dbReference>
<evidence type="ECO:0000313" key="1">
    <source>
        <dbReference type="EMBL" id="PNF41080.1"/>
    </source>
</evidence>
<protein>
    <submittedName>
        <fullName evidence="1">Uncharacterized protein</fullName>
    </submittedName>
</protein>
<comment type="caution">
    <text evidence="1">The sequence shown here is derived from an EMBL/GenBank/DDBJ whole genome shotgun (WGS) entry which is preliminary data.</text>
</comment>
<keyword evidence="2" id="KW-1185">Reference proteome</keyword>
<proteinExistence type="predicted"/>